<comment type="subcellular location">
    <subcellularLocation>
        <location evidence="1">Cell outer membrane</location>
    </subcellularLocation>
</comment>
<name>A0A4Q1D3C7_9BACT</name>
<comment type="similarity">
    <text evidence="2">Belongs to the SusD family.</text>
</comment>
<keyword evidence="9" id="KW-1185">Reference proteome</keyword>
<evidence type="ECO:0000259" key="7">
    <source>
        <dbReference type="Pfam" id="PF14322"/>
    </source>
</evidence>
<protein>
    <submittedName>
        <fullName evidence="8">RagB/SusD family nutrient uptake outer membrane protein</fullName>
    </submittedName>
</protein>
<dbReference type="InterPro" id="IPR033985">
    <property type="entry name" value="SusD-like_N"/>
</dbReference>
<dbReference type="Proteomes" id="UP000290545">
    <property type="component" value="Unassembled WGS sequence"/>
</dbReference>
<dbReference type="SUPFAM" id="SSF48452">
    <property type="entry name" value="TPR-like"/>
    <property type="match status" value="1"/>
</dbReference>
<dbReference type="Pfam" id="PF14322">
    <property type="entry name" value="SusD-like_3"/>
    <property type="match status" value="1"/>
</dbReference>
<feature type="domain" description="SusD-like N-terminal" evidence="7">
    <location>
        <begin position="114"/>
        <end position="247"/>
    </location>
</feature>
<comment type="caution">
    <text evidence="8">The sequence shown here is derived from an EMBL/GenBank/DDBJ whole genome shotgun (WGS) entry which is preliminary data.</text>
</comment>
<dbReference type="PROSITE" id="PS51257">
    <property type="entry name" value="PROKAR_LIPOPROTEIN"/>
    <property type="match status" value="1"/>
</dbReference>
<sequence length="496" mass="55662">MRSIYIIATCLLIGTGIGCSKQLDKKPIGQLTEEDVQSNPQIGTITSFVNRSYQTLANTLNVLGGNWDWTGGTVFRPDIILQDIASADMQKKWNPDGDQAWIDEFSSFSFTADNPGFRGQWSFSYEGIARINKAISYLTDEALITRLSMDQTLRNRMLGEVLFLRAYYYFELVNYWGDVPLILTPLTNFQQAYEVAKRAPAAEVWAQIVKDLGEAKNLLPNTKYADNTDKWRVSKGAVIAMQAKVALFQERWNDVITLVNELETTGFYHLNANYFDNFAVAKEYADQEVIFSYNHVTGQVPANGNGLCAIMDWGFMAPTANFLAAFEANDPRLLYTVNTTAQASYKILGETNTGNKGNEQSPSNKVLIRFADVLLWKAEAYNEINNPAAAIALINQVRQRARTTVTATGGTAPAGTLPDRNVSATDKATVKNWLMQERRVELGFESHRFLDLKRWKTAKSFLTGIGRNFQDRHYLYPVPQIEIDRSGGTMAQNADY</sequence>
<evidence type="ECO:0000313" key="8">
    <source>
        <dbReference type="EMBL" id="RXK82798.1"/>
    </source>
</evidence>
<dbReference type="OrthoDB" id="636214at2"/>
<proteinExistence type="inferred from homology"/>
<evidence type="ECO:0000256" key="4">
    <source>
        <dbReference type="ARBA" id="ARBA00023136"/>
    </source>
</evidence>
<dbReference type="RefSeq" id="WP_129003483.1">
    <property type="nucleotide sequence ID" value="NZ_SDHZ01000002.1"/>
</dbReference>
<dbReference type="Gene3D" id="1.25.40.390">
    <property type="match status" value="1"/>
</dbReference>
<evidence type="ECO:0000256" key="1">
    <source>
        <dbReference type="ARBA" id="ARBA00004442"/>
    </source>
</evidence>
<dbReference type="GO" id="GO:0009279">
    <property type="term" value="C:cell outer membrane"/>
    <property type="evidence" value="ECO:0007669"/>
    <property type="project" value="UniProtKB-SubCell"/>
</dbReference>
<feature type="domain" description="RagB/SusD" evidence="6">
    <location>
        <begin position="340"/>
        <end position="486"/>
    </location>
</feature>
<evidence type="ECO:0000256" key="3">
    <source>
        <dbReference type="ARBA" id="ARBA00022729"/>
    </source>
</evidence>
<reference evidence="8 9" key="1">
    <citation type="submission" date="2019-01" db="EMBL/GenBank/DDBJ databases">
        <title>Filimonas sp. strain TTM-71.</title>
        <authorList>
            <person name="Chen W.-M."/>
        </authorList>
    </citation>
    <scope>NUCLEOTIDE SEQUENCE [LARGE SCALE GENOMIC DNA]</scope>
    <source>
        <strain evidence="8 9">TTM-71</strain>
    </source>
</reference>
<dbReference type="EMBL" id="SDHZ01000002">
    <property type="protein sequence ID" value="RXK82798.1"/>
    <property type="molecule type" value="Genomic_DNA"/>
</dbReference>
<accession>A0A4Q1D3C7</accession>
<dbReference type="CDD" id="cd08977">
    <property type="entry name" value="SusD"/>
    <property type="match status" value="1"/>
</dbReference>
<gene>
    <name evidence="8" type="ORF">ESB13_11705</name>
</gene>
<evidence type="ECO:0000256" key="5">
    <source>
        <dbReference type="ARBA" id="ARBA00023237"/>
    </source>
</evidence>
<evidence type="ECO:0000259" key="6">
    <source>
        <dbReference type="Pfam" id="PF07980"/>
    </source>
</evidence>
<dbReference type="InterPro" id="IPR011990">
    <property type="entry name" value="TPR-like_helical_dom_sf"/>
</dbReference>
<dbReference type="InterPro" id="IPR012944">
    <property type="entry name" value="SusD_RagB_dom"/>
</dbReference>
<dbReference type="Pfam" id="PF07980">
    <property type="entry name" value="SusD_RagB"/>
    <property type="match status" value="1"/>
</dbReference>
<dbReference type="AlphaFoldDB" id="A0A4Q1D3C7"/>
<keyword evidence="4" id="KW-0472">Membrane</keyword>
<evidence type="ECO:0000313" key="9">
    <source>
        <dbReference type="Proteomes" id="UP000290545"/>
    </source>
</evidence>
<evidence type="ECO:0000256" key="2">
    <source>
        <dbReference type="ARBA" id="ARBA00006275"/>
    </source>
</evidence>
<keyword evidence="5" id="KW-0998">Cell outer membrane</keyword>
<organism evidence="8 9">
    <name type="scientific">Filimonas effusa</name>
    <dbReference type="NCBI Taxonomy" id="2508721"/>
    <lineage>
        <taxon>Bacteria</taxon>
        <taxon>Pseudomonadati</taxon>
        <taxon>Bacteroidota</taxon>
        <taxon>Chitinophagia</taxon>
        <taxon>Chitinophagales</taxon>
        <taxon>Chitinophagaceae</taxon>
        <taxon>Filimonas</taxon>
    </lineage>
</organism>
<keyword evidence="3" id="KW-0732">Signal</keyword>